<dbReference type="EMBL" id="VLLG01000003">
    <property type="protein sequence ID" value="TWI87853.1"/>
    <property type="molecule type" value="Genomic_DNA"/>
</dbReference>
<dbReference type="GO" id="GO:0018169">
    <property type="term" value="F:ribosomal S6-glutamic acid ligase activity"/>
    <property type="evidence" value="ECO:0007669"/>
    <property type="project" value="TreeGrafter"/>
</dbReference>
<dbReference type="PROSITE" id="PS50975">
    <property type="entry name" value="ATP_GRASP"/>
    <property type="match status" value="1"/>
</dbReference>
<gene>
    <name evidence="3" type="ORF">LX66_1925</name>
</gene>
<evidence type="ECO:0000259" key="2">
    <source>
        <dbReference type="PROSITE" id="PS50975"/>
    </source>
</evidence>
<dbReference type="SUPFAM" id="SSF56059">
    <property type="entry name" value="Glutathione synthetase ATP-binding domain-like"/>
    <property type="match status" value="1"/>
</dbReference>
<dbReference type="Proteomes" id="UP000316778">
    <property type="component" value="Unassembled WGS sequence"/>
</dbReference>
<dbReference type="PANTHER" id="PTHR21621:SF0">
    <property type="entry name" value="BETA-CITRYLGLUTAMATE SYNTHASE B-RELATED"/>
    <property type="match status" value="1"/>
</dbReference>
<dbReference type="RefSeq" id="WP_145712354.1">
    <property type="nucleotide sequence ID" value="NZ_BAAAFY010000001.1"/>
</dbReference>
<evidence type="ECO:0000313" key="3">
    <source>
        <dbReference type="EMBL" id="TWI87853.1"/>
    </source>
</evidence>
<dbReference type="GO" id="GO:0005737">
    <property type="term" value="C:cytoplasm"/>
    <property type="evidence" value="ECO:0007669"/>
    <property type="project" value="TreeGrafter"/>
</dbReference>
<dbReference type="InterPro" id="IPR013651">
    <property type="entry name" value="ATP-grasp_RimK-type"/>
</dbReference>
<dbReference type="GO" id="GO:0005524">
    <property type="term" value="F:ATP binding"/>
    <property type="evidence" value="ECO:0007669"/>
    <property type="project" value="UniProtKB-UniRule"/>
</dbReference>
<reference evidence="3 4" key="1">
    <citation type="journal article" date="2013" name="Stand. Genomic Sci.">
        <title>Genomic Encyclopedia of Type Strains, Phase I: The one thousand microbial genomes (KMG-I) project.</title>
        <authorList>
            <person name="Kyrpides N.C."/>
            <person name="Woyke T."/>
            <person name="Eisen J.A."/>
            <person name="Garrity G."/>
            <person name="Lilburn T.G."/>
            <person name="Beck B.J."/>
            <person name="Whitman W.B."/>
            <person name="Hugenholtz P."/>
            <person name="Klenk H.P."/>
        </authorList>
    </citation>
    <scope>NUCLEOTIDE SEQUENCE [LARGE SCALE GENOMIC DNA]</scope>
    <source>
        <strain evidence="3 4">DSM 13484</strain>
    </source>
</reference>
<sequence length="306" mass="35622">MLLIITHKSDFTADYLINKLNASGKLYKRFNCEDLLTFDWKFQIGDHFKYSVLGKDVYRSIWFRRTQRPRLTIENHAELQYLEGEIDALIENLFATVDAFWLNDPFRVFKAENKLYQLKTARALGFEVPFTLVTNHKDDVRAFYEKHKEIIVKPISRTRITGGSEPSFIYTSKVTEDHVSRLDETDLTPCIFQQNIKKEYELRVTVVGDKVFAAKIDSQSDAETITDWRRKQLTFSPSSLPEPIKNLCILLLKSLGLSFGAIDLIKTVDGRYFFLEVNPNGQWAWLEEETGLPISDSIIEELYKQR</sequence>
<proteinExistence type="predicted"/>
<dbReference type="PANTHER" id="PTHR21621">
    <property type="entry name" value="RIBOSOMAL PROTEIN S6 MODIFICATION PROTEIN"/>
    <property type="match status" value="1"/>
</dbReference>
<keyword evidence="1" id="KW-0547">Nucleotide-binding</keyword>
<evidence type="ECO:0000313" key="4">
    <source>
        <dbReference type="Proteomes" id="UP000316778"/>
    </source>
</evidence>
<name>A0A562T373_CHIJA</name>
<accession>A0A562T373</accession>
<evidence type="ECO:0000256" key="1">
    <source>
        <dbReference type="PROSITE-ProRule" id="PRU00409"/>
    </source>
</evidence>
<dbReference type="OrthoDB" id="583309at2"/>
<dbReference type="Gene3D" id="3.30.470.20">
    <property type="entry name" value="ATP-grasp fold, B domain"/>
    <property type="match status" value="1"/>
</dbReference>
<dbReference type="InterPro" id="IPR011761">
    <property type="entry name" value="ATP-grasp"/>
</dbReference>
<dbReference type="GO" id="GO:0009432">
    <property type="term" value="P:SOS response"/>
    <property type="evidence" value="ECO:0007669"/>
    <property type="project" value="TreeGrafter"/>
</dbReference>
<dbReference type="Pfam" id="PF08443">
    <property type="entry name" value="RimK"/>
    <property type="match status" value="1"/>
</dbReference>
<comment type="caution">
    <text evidence="3">The sequence shown here is derived from an EMBL/GenBank/DDBJ whole genome shotgun (WGS) entry which is preliminary data.</text>
</comment>
<organism evidence="3 4">
    <name type="scientific">Chitinophaga japonensis</name>
    <name type="common">Flexibacter japonensis</name>
    <dbReference type="NCBI Taxonomy" id="104662"/>
    <lineage>
        <taxon>Bacteria</taxon>
        <taxon>Pseudomonadati</taxon>
        <taxon>Bacteroidota</taxon>
        <taxon>Chitinophagia</taxon>
        <taxon>Chitinophagales</taxon>
        <taxon>Chitinophagaceae</taxon>
        <taxon>Chitinophaga</taxon>
    </lineage>
</organism>
<feature type="domain" description="ATP-grasp" evidence="2">
    <location>
        <begin position="118"/>
        <end position="303"/>
    </location>
</feature>
<dbReference type="GO" id="GO:0046872">
    <property type="term" value="F:metal ion binding"/>
    <property type="evidence" value="ECO:0007669"/>
    <property type="project" value="InterPro"/>
</dbReference>
<dbReference type="AlphaFoldDB" id="A0A562T373"/>
<keyword evidence="1" id="KW-0067">ATP-binding</keyword>
<keyword evidence="4" id="KW-1185">Reference proteome</keyword>
<protein>
    <submittedName>
        <fullName evidence="3">RimK-like ATP-grasp domain-containing protein</fullName>
    </submittedName>
</protein>